<comment type="similarity">
    <text evidence="10">Belongs to the MurCDEF family. MurF subfamily.</text>
</comment>
<organism evidence="14 15">
    <name type="scientific">Alistipes onderdonkii</name>
    <dbReference type="NCBI Taxonomy" id="328813"/>
    <lineage>
        <taxon>Bacteria</taxon>
        <taxon>Pseudomonadati</taxon>
        <taxon>Bacteroidota</taxon>
        <taxon>Bacteroidia</taxon>
        <taxon>Bacteroidales</taxon>
        <taxon>Rikenellaceae</taxon>
        <taxon>Alistipes</taxon>
    </lineage>
</organism>
<dbReference type="Proteomes" id="UP000195772">
    <property type="component" value="Unassembled WGS sequence"/>
</dbReference>
<dbReference type="SUPFAM" id="SSF63418">
    <property type="entry name" value="MurE/MurF N-terminal domain"/>
    <property type="match status" value="1"/>
</dbReference>
<feature type="binding site" evidence="10">
    <location>
        <begin position="95"/>
        <end position="101"/>
    </location>
    <ligand>
        <name>ATP</name>
        <dbReference type="ChEBI" id="CHEBI:30616"/>
    </ligand>
</feature>
<dbReference type="GO" id="GO:0008766">
    <property type="term" value="F:UDP-N-acetylmuramoylalanyl-D-glutamyl-2,6-diaminopimelate-D-alanyl-D-alanine ligase activity"/>
    <property type="evidence" value="ECO:0007669"/>
    <property type="project" value="RHEA"/>
</dbReference>
<dbReference type="GO" id="GO:0051301">
    <property type="term" value="P:cell division"/>
    <property type="evidence" value="ECO:0007669"/>
    <property type="project" value="UniProtKB-KW"/>
</dbReference>
<evidence type="ECO:0000256" key="6">
    <source>
        <dbReference type="ARBA" id="ARBA00022960"/>
    </source>
</evidence>
<keyword evidence="4 10" id="KW-0547">Nucleotide-binding</keyword>
<dbReference type="UniPathway" id="UPA00219"/>
<dbReference type="InterPro" id="IPR000713">
    <property type="entry name" value="Mur_ligase_N"/>
</dbReference>
<dbReference type="eggNOG" id="COG0770">
    <property type="taxonomic scope" value="Bacteria"/>
</dbReference>
<dbReference type="Pfam" id="PF02875">
    <property type="entry name" value="Mur_ligase_C"/>
    <property type="match status" value="1"/>
</dbReference>
<comment type="function">
    <text evidence="10">Involved in cell wall formation. Catalyzes the final step in the synthesis of UDP-N-acetylmuramoyl-pentapeptide, the precursor of murein.</text>
</comment>
<dbReference type="InterPro" id="IPR051046">
    <property type="entry name" value="MurCDEF_CellWall_CoF430Synth"/>
</dbReference>
<proteinExistence type="inferred from homology"/>
<reference evidence="15" key="1">
    <citation type="submission" date="2017-04" db="EMBL/GenBank/DDBJ databases">
        <title>Function of individual gut microbiota members based on whole genome sequencing of pure cultures obtained from chicken caecum.</title>
        <authorList>
            <person name="Medvecky M."/>
            <person name="Cejkova D."/>
            <person name="Polansky O."/>
            <person name="Karasova D."/>
            <person name="Kubasova T."/>
            <person name="Cizek A."/>
            <person name="Rychlik I."/>
        </authorList>
    </citation>
    <scope>NUCLEOTIDE SEQUENCE [LARGE SCALE GENOMIC DNA]</scope>
    <source>
        <strain evidence="15">An90</strain>
    </source>
</reference>
<comment type="pathway">
    <text evidence="10">Cell wall biogenesis; peptidoglycan biosynthesis.</text>
</comment>
<accession>A0A1Y3QZ17</accession>
<dbReference type="GO" id="GO:0071555">
    <property type="term" value="P:cell wall organization"/>
    <property type="evidence" value="ECO:0007669"/>
    <property type="project" value="UniProtKB-KW"/>
</dbReference>
<dbReference type="HAMAP" id="MF_02019">
    <property type="entry name" value="MurF"/>
    <property type="match status" value="1"/>
</dbReference>
<evidence type="ECO:0000259" key="13">
    <source>
        <dbReference type="Pfam" id="PF08245"/>
    </source>
</evidence>
<dbReference type="EC" id="6.3.2.10" evidence="10"/>
<feature type="domain" description="Mur ligase central" evidence="13">
    <location>
        <begin position="93"/>
        <end position="222"/>
    </location>
</feature>
<evidence type="ECO:0000256" key="4">
    <source>
        <dbReference type="ARBA" id="ARBA00022741"/>
    </source>
</evidence>
<evidence type="ECO:0000259" key="11">
    <source>
        <dbReference type="Pfam" id="PF01225"/>
    </source>
</evidence>
<dbReference type="Pfam" id="PF01225">
    <property type="entry name" value="Mur_ligase"/>
    <property type="match status" value="1"/>
</dbReference>
<sequence length="414" mass="44844">MSELYDIFREHPHISTDTRDIGADSIFFALRGATFDGNRFAAEALEKGAAYAVVDDPAAVTDDRMVLVGDTLGALQELAREHRRRLAIPILAISGSNGKTTTKELVSRVLAERFEVYATRGNLNNHIGVPLTLLAMTRDTRFGVVEMGASACGEIALLASIAEPNYGILTNIGRAHLAGFGGPEGVRRGKGELFDYLAANGGRAFVPREDETLTNMAAERDGLAVEYYSVTLAEGLENHLEGHYNRFNIAAAVAVGRYFDVADERIRHAVGSYVPDNNRSQRTETGRNTLIVDCYNANPSSMRASVANFLAEPPGARTRRLLILGDMLELGAWSEQEHAAVIRLAAQAPQTEVMLVGTEFARAHAGMEPQPARITLFADREHLIAALRAHPVDNALVLIKGSRGIGLEKAVGEL</sequence>
<keyword evidence="1 10" id="KW-0963">Cytoplasm</keyword>
<dbReference type="GO" id="GO:0008360">
    <property type="term" value="P:regulation of cell shape"/>
    <property type="evidence" value="ECO:0007669"/>
    <property type="project" value="UniProtKB-KW"/>
</dbReference>
<dbReference type="Gene3D" id="3.40.1390.10">
    <property type="entry name" value="MurE/MurF, N-terminal domain"/>
    <property type="match status" value="1"/>
</dbReference>
<keyword evidence="8 10" id="KW-0131">Cell cycle</keyword>
<keyword evidence="3 10" id="KW-0132">Cell division</keyword>
<dbReference type="GO" id="GO:0005524">
    <property type="term" value="F:ATP binding"/>
    <property type="evidence" value="ECO:0007669"/>
    <property type="project" value="UniProtKB-UniRule"/>
</dbReference>
<keyword evidence="6 10" id="KW-0133">Cell shape</keyword>
<keyword evidence="5 10" id="KW-0067">ATP-binding</keyword>
<dbReference type="InterPro" id="IPR004101">
    <property type="entry name" value="Mur_ligase_C"/>
</dbReference>
<dbReference type="InterPro" id="IPR035911">
    <property type="entry name" value="MurE/MurF_N"/>
</dbReference>
<comment type="caution">
    <text evidence="14">The sequence shown here is derived from an EMBL/GenBank/DDBJ whole genome shotgun (WGS) entry which is preliminary data.</text>
</comment>
<dbReference type="InterPro" id="IPR036565">
    <property type="entry name" value="Mur-like_cat_sf"/>
</dbReference>
<evidence type="ECO:0000313" key="15">
    <source>
        <dbReference type="Proteomes" id="UP000195772"/>
    </source>
</evidence>
<dbReference type="GO" id="GO:0005737">
    <property type="term" value="C:cytoplasm"/>
    <property type="evidence" value="ECO:0007669"/>
    <property type="project" value="UniProtKB-SubCell"/>
</dbReference>
<dbReference type="InterPro" id="IPR036615">
    <property type="entry name" value="Mur_ligase_C_dom_sf"/>
</dbReference>
<evidence type="ECO:0000256" key="10">
    <source>
        <dbReference type="HAMAP-Rule" id="MF_02019"/>
    </source>
</evidence>
<feature type="domain" description="Mur ligase N-terminal catalytic" evidence="11">
    <location>
        <begin position="14"/>
        <end position="66"/>
    </location>
</feature>
<dbReference type="InterPro" id="IPR013221">
    <property type="entry name" value="Mur_ligase_cen"/>
</dbReference>
<dbReference type="GO" id="GO:0009252">
    <property type="term" value="P:peptidoglycan biosynthetic process"/>
    <property type="evidence" value="ECO:0007669"/>
    <property type="project" value="UniProtKB-UniRule"/>
</dbReference>
<evidence type="ECO:0000256" key="7">
    <source>
        <dbReference type="ARBA" id="ARBA00022984"/>
    </source>
</evidence>
<name>A0A1Y3QZ17_9BACT</name>
<dbReference type="Pfam" id="PF08245">
    <property type="entry name" value="Mur_ligase_M"/>
    <property type="match status" value="1"/>
</dbReference>
<evidence type="ECO:0000256" key="1">
    <source>
        <dbReference type="ARBA" id="ARBA00022490"/>
    </source>
</evidence>
<evidence type="ECO:0000313" key="14">
    <source>
        <dbReference type="EMBL" id="OUN04934.1"/>
    </source>
</evidence>
<dbReference type="Gene3D" id="3.90.190.20">
    <property type="entry name" value="Mur ligase, C-terminal domain"/>
    <property type="match status" value="1"/>
</dbReference>
<dbReference type="SUPFAM" id="SSF53244">
    <property type="entry name" value="MurD-like peptide ligases, peptide-binding domain"/>
    <property type="match status" value="1"/>
</dbReference>
<keyword evidence="9 10" id="KW-0961">Cell wall biogenesis/degradation</keyword>
<dbReference type="PANTHER" id="PTHR43024">
    <property type="entry name" value="UDP-N-ACETYLMURAMOYL-TRIPEPTIDE--D-ALANYL-D-ALANINE LIGASE"/>
    <property type="match status" value="1"/>
</dbReference>
<evidence type="ECO:0000256" key="3">
    <source>
        <dbReference type="ARBA" id="ARBA00022618"/>
    </source>
</evidence>
<dbReference type="SUPFAM" id="SSF53623">
    <property type="entry name" value="MurD-like peptide ligases, catalytic domain"/>
    <property type="match status" value="1"/>
</dbReference>
<dbReference type="AlphaFoldDB" id="A0A1Y3QZ17"/>
<evidence type="ECO:0000256" key="5">
    <source>
        <dbReference type="ARBA" id="ARBA00022840"/>
    </source>
</evidence>
<feature type="domain" description="Mur ligase C-terminal" evidence="12">
    <location>
        <begin position="279"/>
        <end position="403"/>
    </location>
</feature>
<gene>
    <name evidence="10" type="primary">murF</name>
    <name evidence="14" type="ORF">B5G41_01090</name>
</gene>
<evidence type="ECO:0000256" key="2">
    <source>
        <dbReference type="ARBA" id="ARBA00022598"/>
    </source>
</evidence>
<evidence type="ECO:0000256" key="8">
    <source>
        <dbReference type="ARBA" id="ARBA00023306"/>
    </source>
</evidence>
<dbReference type="RefSeq" id="WP_087400998.1">
    <property type="nucleotide sequence ID" value="NZ_JADPAQ010000002.1"/>
</dbReference>
<keyword evidence="2 10" id="KW-0436">Ligase</keyword>
<dbReference type="GO" id="GO:0047480">
    <property type="term" value="F:UDP-N-acetylmuramoyl-tripeptide-D-alanyl-D-alanine ligase activity"/>
    <property type="evidence" value="ECO:0007669"/>
    <property type="project" value="UniProtKB-UniRule"/>
</dbReference>
<evidence type="ECO:0000256" key="9">
    <source>
        <dbReference type="ARBA" id="ARBA00023316"/>
    </source>
</evidence>
<dbReference type="InterPro" id="IPR005863">
    <property type="entry name" value="UDP-N-AcMur_synth"/>
</dbReference>
<dbReference type="Gene3D" id="3.40.1190.10">
    <property type="entry name" value="Mur-like, catalytic domain"/>
    <property type="match status" value="1"/>
</dbReference>
<dbReference type="PANTHER" id="PTHR43024:SF1">
    <property type="entry name" value="UDP-N-ACETYLMURAMOYL-TRIPEPTIDE--D-ALANYL-D-ALANINE LIGASE"/>
    <property type="match status" value="1"/>
</dbReference>
<dbReference type="OrthoDB" id="9801978at2"/>
<evidence type="ECO:0000259" key="12">
    <source>
        <dbReference type="Pfam" id="PF02875"/>
    </source>
</evidence>
<protein>
    <recommendedName>
        <fullName evidence="10">UDP-N-acetylmuramoyl-tripeptide--D-alanyl-D-alanine ligase</fullName>
        <ecNumber evidence="10">6.3.2.10</ecNumber>
    </recommendedName>
    <alternativeName>
        <fullName evidence="10">D-alanyl-D-alanine-adding enzyme</fullName>
    </alternativeName>
</protein>
<keyword evidence="7 10" id="KW-0573">Peptidoglycan synthesis</keyword>
<comment type="subcellular location">
    <subcellularLocation>
        <location evidence="10">Cytoplasm</location>
    </subcellularLocation>
</comment>
<comment type="catalytic activity">
    <reaction evidence="10">
        <text>D-alanyl-D-alanine + UDP-N-acetyl-alpha-D-muramoyl-L-alanyl-gamma-D-glutamyl-meso-2,6-diaminopimelate + ATP = UDP-N-acetyl-alpha-D-muramoyl-L-alanyl-gamma-D-glutamyl-meso-2,6-diaminopimeloyl-D-alanyl-D-alanine + ADP + phosphate + H(+)</text>
        <dbReference type="Rhea" id="RHEA:28374"/>
        <dbReference type="ChEBI" id="CHEBI:15378"/>
        <dbReference type="ChEBI" id="CHEBI:30616"/>
        <dbReference type="ChEBI" id="CHEBI:43474"/>
        <dbReference type="ChEBI" id="CHEBI:57822"/>
        <dbReference type="ChEBI" id="CHEBI:61386"/>
        <dbReference type="ChEBI" id="CHEBI:83905"/>
        <dbReference type="ChEBI" id="CHEBI:456216"/>
        <dbReference type="EC" id="6.3.2.10"/>
    </reaction>
</comment>
<dbReference type="EMBL" id="NFHB01000001">
    <property type="protein sequence ID" value="OUN04934.1"/>
    <property type="molecule type" value="Genomic_DNA"/>
</dbReference>